<dbReference type="STRING" id="1073089.A0A1L9R601"/>
<feature type="region of interest" description="Disordered" evidence="1">
    <location>
        <begin position="76"/>
        <end position="107"/>
    </location>
</feature>
<feature type="compositionally biased region" description="Basic and acidic residues" evidence="1">
    <location>
        <begin position="40"/>
        <end position="49"/>
    </location>
</feature>
<dbReference type="OrthoDB" id="4504900at2759"/>
<evidence type="ECO:0000313" key="2">
    <source>
        <dbReference type="EMBL" id="OJJ30308.1"/>
    </source>
</evidence>
<sequence>MATPSSPTTGESPNHQPSATMGGASAFPTPANNVGGGKGWGDKGFRKGGMDGPGHVHSQSALDFCGNFLGLEQQKSFGESNHSKRAESAGYGTQKTKSGYPTCENEDHSFMNHRPGCPGTLPGWSKTKNFLEM</sequence>
<evidence type="ECO:0000313" key="3">
    <source>
        <dbReference type="Proteomes" id="UP000184383"/>
    </source>
</evidence>
<dbReference type="VEuPathDB" id="FungiDB:ASPWEDRAFT_176973"/>
<proteinExistence type="predicted"/>
<accession>A0A1L9R601</accession>
<dbReference type="Proteomes" id="UP000184383">
    <property type="component" value="Unassembled WGS sequence"/>
</dbReference>
<keyword evidence="3" id="KW-1185">Reference proteome</keyword>
<reference evidence="3" key="1">
    <citation type="journal article" date="2017" name="Genome Biol.">
        <title>Comparative genomics reveals high biological diversity and specific adaptations in the industrially and medically important fungal genus Aspergillus.</title>
        <authorList>
            <person name="de Vries R.P."/>
            <person name="Riley R."/>
            <person name="Wiebenga A."/>
            <person name="Aguilar-Osorio G."/>
            <person name="Amillis S."/>
            <person name="Uchima C.A."/>
            <person name="Anderluh G."/>
            <person name="Asadollahi M."/>
            <person name="Askin M."/>
            <person name="Barry K."/>
            <person name="Battaglia E."/>
            <person name="Bayram O."/>
            <person name="Benocci T."/>
            <person name="Braus-Stromeyer S.A."/>
            <person name="Caldana C."/>
            <person name="Canovas D."/>
            <person name="Cerqueira G.C."/>
            <person name="Chen F."/>
            <person name="Chen W."/>
            <person name="Choi C."/>
            <person name="Clum A."/>
            <person name="Dos Santos R.A."/>
            <person name="Damasio A.R."/>
            <person name="Diallinas G."/>
            <person name="Emri T."/>
            <person name="Fekete E."/>
            <person name="Flipphi M."/>
            <person name="Freyberg S."/>
            <person name="Gallo A."/>
            <person name="Gournas C."/>
            <person name="Habgood R."/>
            <person name="Hainaut M."/>
            <person name="Harispe M.L."/>
            <person name="Henrissat B."/>
            <person name="Hilden K.S."/>
            <person name="Hope R."/>
            <person name="Hossain A."/>
            <person name="Karabika E."/>
            <person name="Karaffa L."/>
            <person name="Karanyi Z."/>
            <person name="Krasevec N."/>
            <person name="Kuo A."/>
            <person name="Kusch H."/>
            <person name="LaButti K."/>
            <person name="Lagendijk E.L."/>
            <person name="Lapidus A."/>
            <person name="Levasseur A."/>
            <person name="Lindquist E."/>
            <person name="Lipzen A."/>
            <person name="Logrieco A.F."/>
            <person name="MacCabe A."/>
            <person name="Maekelae M.R."/>
            <person name="Malavazi I."/>
            <person name="Melin P."/>
            <person name="Meyer V."/>
            <person name="Mielnichuk N."/>
            <person name="Miskei M."/>
            <person name="Molnar A.P."/>
            <person name="Mule G."/>
            <person name="Ngan C.Y."/>
            <person name="Orejas M."/>
            <person name="Orosz E."/>
            <person name="Ouedraogo J.P."/>
            <person name="Overkamp K.M."/>
            <person name="Park H.-S."/>
            <person name="Perrone G."/>
            <person name="Piumi F."/>
            <person name="Punt P.J."/>
            <person name="Ram A.F."/>
            <person name="Ramon A."/>
            <person name="Rauscher S."/>
            <person name="Record E."/>
            <person name="Riano-Pachon D.M."/>
            <person name="Robert V."/>
            <person name="Roehrig J."/>
            <person name="Ruller R."/>
            <person name="Salamov A."/>
            <person name="Salih N.S."/>
            <person name="Samson R.A."/>
            <person name="Sandor E."/>
            <person name="Sanguinetti M."/>
            <person name="Schuetze T."/>
            <person name="Sepcic K."/>
            <person name="Shelest E."/>
            <person name="Sherlock G."/>
            <person name="Sophianopoulou V."/>
            <person name="Squina F.M."/>
            <person name="Sun H."/>
            <person name="Susca A."/>
            <person name="Todd R.B."/>
            <person name="Tsang A."/>
            <person name="Unkles S.E."/>
            <person name="van de Wiele N."/>
            <person name="van Rossen-Uffink D."/>
            <person name="Oliveira J.V."/>
            <person name="Vesth T.C."/>
            <person name="Visser J."/>
            <person name="Yu J.-H."/>
            <person name="Zhou M."/>
            <person name="Andersen M.R."/>
            <person name="Archer D.B."/>
            <person name="Baker S.E."/>
            <person name="Benoit I."/>
            <person name="Brakhage A.A."/>
            <person name="Braus G.H."/>
            <person name="Fischer R."/>
            <person name="Frisvad J.C."/>
            <person name="Goldman G.H."/>
            <person name="Houbraken J."/>
            <person name="Oakley B."/>
            <person name="Pocsi I."/>
            <person name="Scazzocchio C."/>
            <person name="Seiboth B."/>
            <person name="vanKuyk P.A."/>
            <person name="Wortman J."/>
            <person name="Dyer P.S."/>
            <person name="Grigoriev I.V."/>
        </authorList>
    </citation>
    <scope>NUCLEOTIDE SEQUENCE [LARGE SCALE GENOMIC DNA]</scope>
    <source>
        <strain evidence="3">DTO 134E9</strain>
    </source>
</reference>
<dbReference type="AlphaFoldDB" id="A0A1L9R601"/>
<dbReference type="GeneID" id="63747432"/>
<dbReference type="RefSeq" id="XP_040683985.1">
    <property type="nucleotide sequence ID" value="XM_040831584.1"/>
</dbReference>
<gene>
    <name evidence="2" type="ORF">ASPWEDRAFT_176973</name>
</gene>
<feature type="region of interest" description="Disordered" evidence="1">
    <location>
        <begin position="1"/>
        <end position="58"/>
    </location>
</feature>
<dbReference type="EMBL" id="KV878217">
    <property type="protein sequence ID" value="OJJ30308.1"/>
    <property type="molecule type" value="Genomic_DNA"/>
</dbReference>
<protein>
    <submittedName>
        <fullName evidence="2">Uncharacterized protein</fullName>
    </submittedName>
</protein>
<evidence type="ECO:0000256" key="1">
    <source>
        <dbReference type="SAM" id="MobiDB-lite"/>
    </source>
</evidence>
<name>A0A1L9R601_ASPWE</name>
<feature type="compositionally biased region" description="Polar residues" evidence="1">
    <location>
        <begin position="1"/>
        <end position="19"/>
    </location>
</feature>
<organism evidence="2 3">
    <name type="scientific">Aspergillus wentii DTO 134E9</name>
    <dbReference type="NCBI Taxonomy" id="1073089"/>
    <lineage>
        <taxon>Eukaryota</taxon>
        <taxon>Fungi</taxon>
        <taxon>Dikarya</taxon>
        <taxon>Ascomycota</taxon>
        <taxon>Pezizomycotina</taxon>
        <taxon>Eurotiomycetes</taxon>
        <taxon>Eurotiomycetidae</taxon>
        <taxon>Eurotiales</taxon>
        <taxon>Aspergillaceae</taxon>
        <taxon>Aspergillus</taxon>
        <taxon>Aspergillus subgen. Cremei</taxon>
    </lineage>
</organism>